<feature type="domain" description="AprE-like beta-barrel" evidence="3">
    <location>
        <begin position="309"/>
        <end position="395"/>
    </location>
</feature>
<feature type="coiled-coil region" evidence="1">
    <location>
        <begin position="212"/>
        <end position="239"/>
    </location>
</feature>
<dbReference type="RefSeq" id="WP_163458764.1">
    <property type="nucleotide sequence ID" value="NZ_JAAGOH010000021.1"/>
</dbReference>
<evidence type="ECO:0000256" key="1">
    <source>
        <dbReference type="SAM" id="Coils"/>
    </source>
</evidence>
<keyword evidence="1" id="KW-0175">Coiled coil</keyword>
<comment type="caution">
    <text evidence="4">The sequence shown here is derived from an EMBL/GenBank/DDBJ whole genome shotgun (WGS) entry which is preliminary data.</text>
</comment>
<name>A0A7C9PJE4_9BURK</name>
<sequence length="415" mass="46139">MNLFRPESLHSQRQSWLGAIHVMQPARLLWLTFGVLAALVAVSTFLFWAETGRRARLEGVVMPESGLLDLPAGRPGRLLAVHAAEGDRVQPGQALFEVQVEAEVPGAGARAALQETFDTRSRSVADAARDNRRRQEIRQAELQARQQALTLELTQLDSQIRWHQERLVLAEQALARLQDLRQGQFASEAQVHGKTEDVLGLRAEGAGLARQRLTLQRELRTLQAELRGVELDRRRDEELLRREGAEVAELAARETLAASPREQRALAPVAGQVALRALEPGQPVQAGQTVLSLWPAGQPLQAWLYAPSRAVGFLQAGQPVRLRVQAYPYQKFGWVAGTVQRVARSPQPAAALPPWVLPAAVPEPLYRVVVTLDPAALAATERPLLPGMRLEADVVLEQRRLMEWMAEPLLAWWRR</sequence>
<proteinExistence type="predicted"/>
<dbReference type="PANTHER" id="PTHR30386:SF28">
    <property type="entry name" value="EXPORTED PROTEIN"/>
    <property type="match status" value="1"/>
</dbReference>
<evidence type="ECO:0000256" key="2">
    <source>
        <dbReference type="SAM" id="Phobius"/>
    </source>
</evidence>
<gene>
    <name evidence="4" type="ORF">G3A44_16085</name>
</gene>
<dbReference type="InterPro" id="IPR058982">
    <property type="entry name" value="Beta-barrel_AprE"/>
</dbReference>
<dbReference type="Pfam" id="PF26002">
    <property type="entry name" value="Beta-barrel_AprE"/>
    <property type="match status" value="1"/>
</dbReference>
<keyword evidence="5" id="KW-1185">Reference proteome</keyword>
<evidence type="ECO:0000259" key="3">
    <source>
        <dbReference type="Pfam" id="PF26002"/>
    </source>
</evidence>
<keyword evidence="2" id="KW-0472">Membrane</keyword>
<feature type="coiled-coil region" evidence="1">
    <location>
        <begin position="125"/>
        <end position="159"/>
    </location>
</feature>
<dbReference type="InterPro" id="IPR050739">
    <property type="entry name" value="MFP"/>
</dbReference>
<dbReference type="EMBL" id="JAAGOH010000021">
    <property type="protein sequence ID" value="NDY92711.1"/>
    <property type="molecule type" value="Genomic_DNA"/>
</dbReference>
<dbReference type="AlphaFoldDB" id="A0A7C9PJE4"/>
<evidence type="ECO:0000313" key="5">
    <source>
        <dbReference type="Proteomes" id="UP000484255"/>
    </source>
</evidence>
<evidence type="ECO:0000313" key="4">
    <source>
        <dbReference type="EMBL" id="NDY92711.1"/>
    </source>
</evidence>
<keyword evidence="2" id="KW-0812">Transmembrane</keyword>
<keyword evidence="2" id="KW-1133">Transmembrane helix</keyword>
<dbReference type="PRINTS" id="PR01490">
    <property type="entry name" value="RTXTOXIND"/>
</dbReference>
<dbReference type="Proteomes" id="UP000484255">
    <property type="component" value="Unassembled WGS sequence"/>
</dbReference>
<dbReference type="Gene3D" id="2.40.30.170">
    <property type="match status" value="1"/>
</dbReference>
<feature type="transmembrane region" description="Helical" evidence="2">
    <location>
        <begin position="28"/>
        <end position="49"/>
    </location>
</feature>
<dbReference type="PANTHER" id="PTHR30386">
    <property type="entry name" value="MEMBRANE FUSION SUBUNIT OF EMRAB-TOLC MULTIDRUG EFFLUX PUMP"/>
    <property type="match status" value="1"/>
</dbReference>
<dbReference type="Gene3D" id="2.40.50.100">
    <property type="match status" value="1"/>
</dbReference>
<accession>A0A7C9PJE4</accession>
<reference evidence="4 5" key="1">
    <citation type="submission" date="2020-02" db="EMBL/GenBank/DDBJ databases">
        <title>Ideonella bacterium strain TBM-1.</title>
        <authorList>
            <person name="Chen W.-M."/>
        </authorList>
    </citation>
    <scope>NUCLEOTIDE SEQUENCE [LARGE SCALE GENOMIC DNA]</scope>
    <source>
        <strain evidence="4 5">TBM-1</strain>
    </source>
</reference>
<organism evidence="4 5">
    <name type="scientific">Ideonella livida</name>
    <dbReference type="NCBI Taxonomy" id="2707176"/>
    <lineage>
        <taxon>Bacteria</taxon>
        <taxon>Pseudomonadati</taxon>
        <taxon>Pseudomonadota</taxon>
        <taxon>Betaproteobacteria</taxon>
        <taxon>Burkholderiales</taxon>
        <taxon>Sphaerotilaceae</taxon>
        <taxon>Ideonella</taxon>
    </lineage>
</organism>
<protein>
    <submittedName>
        <fullName evidence="4">HlyD family efflux transporter periplasmic adaptor subunit</fullName>
    </submittedName>
</protein>